<protein>
    <submittedName>
        <fullName evidence="1">Uncharacterized protein</fullName>
    </submittedName>
</protein>
<dbReference type="Proteomes" id="UP001428341">
    <property type="component" value="Unassembled WGS sequence"/>
</dbReference>
<dbReference type="AlphaFoldDB" id="A0AAP0LLD0"/>
<accession>A0AAP0LLD0</accession>
<dbReference type="EMBL" id="JBCGBO010000025">
    <property type="protein sequence ID" value="KAK9177211.1"/>
    <property type="molecule type" value="Genomic_DNA"/>
</dbReference>
<evidence type="ECO:0000313" key="2">
    <source>
        <dbReference type="Proteomes" id="UP001428341"/>
    </source>
</evidence>
<dbReference type="Gene3D" id="3.20.20.100">
    <property type="entry name" value="NADP-dependent oxidoreductase domain"/>
    <property type="match status" value="1"/>
</dbReference>
<dbReference type="InterPro" id="IPR036812">
    <property type="entry name" value="NAD(P)_OxRdtase_dom_sf"/>
</dbReference>
<proteinExistence type="predicted"/>
<organism evidence="1 2">
    <name type="scientific">Citrus x changshan-huyou</name>
    <dbReference type="NCBI Taxonomy" id="2935761"/>
    <lineage>
        <taxon>Eukaryota</taxon>
        <taxon>Viridiplantae</taxon>
        <taxon>Streptophyta</taxon>
        <taxon>Embryophyta</taxon>
        <taxon>Tracheophyta</taxon>
        <taxon>Spermatophyta</taxon>
        <taxon>Magnoliopsida</taxon>
        <taxon>eudicotyledons</taxon>
        <taxon>Gunneridae</taxon>
        <taxon>Pentapetalae</taxon>
        <taxon>rosids</taxon>
        <taxon>malvids</taxon>
        <taxon>Sapindales</taxon>
        <taxon>Rutaceae</taxon>
        <taxon>Aurantioideae</taxon>
        <taxon>Citrus</taxon>
    </lineage>
</organism>
<reference evidence="1 2" key="1">
    <citation type="submission" date="2024-05" db="EMBL/GenBank/DDBJ databases">
        <title>Haplotype-resolved chromosome-level genome assembly of Huyou (Citrus changshanensis).</title>
        <authorList>
            <person name="Miao C."/>
            <person name="Chen W."/>
            <person name="Wu Y."/>
            <person name="Wang L."/>
            <person name="Zhao S."/>
            <person name="Grierson D."/>
            <person name="Xu C."/>
            <person name="Chen K."/>
        </authorList>
    </citation>
    <scope>NUCLEOTIDE SEQUENCE [LARGE SCALE GENOMIC DNA]</scope>
    <source>
        <strain evidence="1">01-14</strain>
        <tissue evidence="1">Leaf</tissue>
    </source>
</reference>
<gene>
    <name evidence="1" type="ORF">WN944_029230</name>
</gene>
<sequence length="93" mass="10657">MDNGFSKHTVPTLKVNNGFDMPILALGVWCMDKPDIKQLIINAIKILNIVLLWNSDHGHVIEACKDSLKKLRLEYLDLCLVHFPMASRHLDIY</sequence>
<comment type="caution">
    <text evidence="1">The sequence shown here is derived from an EMBL/GenBank/DDBJ whole genome shotgun (WGS) entry which is preliminary data.</text>
</comment>
<name>A0AAP0LLD0_9ROSI</name>
<keyword evidence="2" id="KW-1185">Reference proteome</keyword>
<evidence type="ECO:0000313" key="1">
    <source>
        <dbReference type="EMBL" id="KAK9177211.1"/>
    </source>
</evidence>
<dbReference type="SUPFAM" id="SSF51430">
    <property type="entry name" value="NAD(P)-linked oxidoreductase"/>
    <property type="match status" value="1"/>
</dbReference>